<dbReference type="GO" id="GO:0019432">
    <property type="term" value="P:triglyceride biosynthetic process"/>
    <property type="evidence" value="ECO:0007669"/>
    <property type="project" value="TreeGrafter"/>
</dbReference>
<evidence type="ECO:0000313" key="8">
    <source>
        <dbReference type="EMBL" id="CAL1675748.1"/>
    </source>
</evidence>
<dbReference type="GO" id="GO:0016287">
    <property type="term" value="F:glycerone-phosphate O-acyltransferase activity"/>
    <property type="evidence" value="ECO:0007669"/>
    <property type="project" value="TreeGrafter"/>
</dbReference>
<dbReference type="Proteomes" id="UP001497644">
    <property type="component" value="Chromosome 11"/>
</dbReference>
<gene>
    <name evidence="8" type="ORF">LPLAT_LOCUS2060</name>
</gene>
<dbReference type="AlphaFoldDB" id="A0AAV2N7M6"/>
<dbReference type="InterPro" id="IPR041728">
    <property type="entry name" value="GPAT/DHAPAT_LPLAT"/>
</dbReference>
<dbReference type="GO" id="GO:0006631">
    <property type="term" value="P:fatty acid metabolic process"/>
    <property type="evidence" value="ECO:0007669"/>
    <property type="project" value="TreeGrafter"/>
</dbReference>
<evidence type="ECO:0000256" key="5">
    <source>
        <dbReference type="ARBA" id="ARBA00023315"/>
    </source>
</evidence>
<protein>
    <recommendedName>
        <fullName evidence="7">Phospholipid/glycerol acyltransferase domain-containing protein</fullName>
    </recommendedName>
</protein>
<dbReference type="InterPro" id="IPR022284">
    <property type="entry name" value="GPAT/DHAPAT"/>
</dbReference>
<dbReference type="SUPFAM" id="SSF69593">
    <property type="entry name" value="Glycerol-3-phosphate (1)-acyltransferase"/>
    <property type="match status" value="1"/>
</dbReference>
<dbReference type="InterPro" id="IPR002123">
    <property type="entry name" value="Plipid/glycerol_acylTrfase"/>
</dbReference>
<evidence type="ECO:0000256" key="3">
    <source>
        <dbReference type="ARBA" id="ARBA00022679"/>
    </source>
</evidence>
<dbReference type="GO" id="GO:0008654">
    <property type="term" value="P:phospholipid biosynthetic process"/>
    <property type="evidence" value="ECO:0007669"/>
    <property type="project" value="TreeGrafter"/>
</dbReference>
<evidence type="ECO:0000256" key="6">
    <source>
        <dbReference type="PIRNR" id="PIRNR000437"/>
    </source>
</evidence>
<dbReference type="GO" id="GO:0004366">
    <property type="term" value="F:glycerol-3-phosphate O-acyltransferase activity"/>
    <property type="evidence" value="ECO:0007669"/>
    <property type="project" value="TreeGrafter"/>
</dbReference>
<dbReference type="GO" id="GO:0005778">
    <property type="term" value="C:peroxisomal membrane"/>
    <property type="evidence" value="ECO:0007669"/>
    <property type="project" value="TreeGrafter"/>
</dbReference>
<dbReference type="PIRSF" id="PIRSF000437">
    <property type="entry name" value="GPAT_DHAPAT"/>
    <property type="match status" value="1"/>
</dbReference>
<dbReference type="InterPro" id="IPR045520">
    <property type="entry name" value="GPAT/DHAPAT_C"/>
</dbReference>
<name>A0AAV2N7M6_9HYME</name>
<evidence type="ECO:0000313" key="9">
    <source>
        <dbReference type="Proteomes" id="UP001497644"/>
    </source>
</evidence>
<evidence type="ECO:0000256" key="1">
    <source>
        <dbReference type="ARBA" id="ARBA00004184"/>
    </source>
</evidence>
<dbReference type="PANTHER" id="PTHR12563">
    <property type="entry name" value="GLYCEROL-3-PHOSPHATE ACYLTRANSFERASE"/>
    <property type="match status" value="1"/>
</dbReference>
<keyword evidence="9" id="KW-1185">Reference proteome</keyword>
<dbReference type="SMART" id="SM00563">
    <property type="entry name" value="PlsC"/>
    <property type="match status" value="1"/>
</dbReference>
<dbReference type="Pfam" id="PF19277">
    <property type="entry name" value="GPAT_C"/>
    <property type="match status" value="1"/>
</dbReference>
<evidence type="ECO:0000259" key="7">
    <source>
        <dbReference type="SMART" id="SM00563"/>
    </source>
</evidence>
<keyword evidence="5 6" id="KW-0012">Acyltransferase</keyword>
<comment type="similarity">
    <text evidence="2 6">Belongs to the GPAT/DAPAT family.</text>
</comment>
<keyword evidence="3 6" id="KW-0808">Transferase</keyword>
<organism evidence="8 9">
    <name type="scientific">Lasius platythorax</name>
    <dbReference type="NCBI Taxonomy" id="488582"/>
    <lineage>
        <taxon>Eukaryota</taxon>
        <taxon>Metazoa</taxon>
        <taxon>Ecdysozoa</taxon>
        <taxon>Arthropoda</taxon>
        <taxon>Hexapoda</taxon>
        <taxon>Insecta</taxon>
        <taxon>Pterygota</taxon>
        <taxon>Neoptera</taxon>
        <taxon>Endopterygota</taxon>
        <taxon>Hymenoptera</taxon>
        <taxon>Apocrita</taxon>
        <taxon>Aculeata</taxon>
        <taxon>Formicoidea</taxon>
        <taxon>Formicidae</taxon>
        <taxon>Formicinae</taxon>
        <taxon>Lasius</taxon>
        <taxon>Lasius</taxon>
    </lineage>
</organism>
<comment type="subcellular location">
    <subcellularLocation>
        <location evidence="1">Endomembrane system</location>
        <topology evidence="1">Peripheral membrane protein</topology>
    </subcellularLocation>
</comment>
<dbReference type="CDD" id="cd07993">
    <property type="entry name" value="LPLAT_DHAPAT-like"/>
    <property type="match status" value="1"/>
</dbReference>
<keyword evidence="4" id="KW-0472">Membrane</keyword>
<accession>A0AAV2N7M6</accession>
<dbReference type="GO" id="GO:0008611">
    <property type="term" value="P:ether lipid biosynthetic process"/>
    <property type="evidence" value="ECO:0007669"/>
    <property type="project" value="TreeGrafter"/>
</dbReference>
<dbReference type="Pfam" id="PF01553">
    <property type="entry name" value="Acyltransferase"/>
    <property type="match status" value="1"/>
</dbReference>
<evidence type="ECO:0000256" key="4">
    <source>
        <dbReference type="ARBA" id="ARBA00023136"/>
    </source>
</evidence>
<reference evidence="8" key="1">
    <citation type="submission" date="2024-04" db="EMBL/GenBank/DDBJ databases">
        <authorList>
            <consortium name="Molecular Ecology Group"/>
        </authorList>
    </citation>
    <scope>NUCLEOTIDE SEQUENCE</scope>
</reference>
<dbReference type="GO" id="GO:0012505">
    <property type="term" value="C:endomembrane system"/>
    <property type="evidence" value="ECO:0007669"/>
    <property type="project" value="UniProtKB-SubCell"/>
</dbReference>
<feature type="domain" description="Phospholipid/glycerol acyltransferase" evidence="7">
    <location>
        <begin position="133"/>
        <end position="262"/>
    </location>
</feature>
<sequence>MEQNFGFVDMLEERRRDCDFLWATRPMDPLLPHMLPPESVYNRDKIIQSVLLDAQVRAAIHTIAKTTGVEVKDIESNARAMINEMASRADLATVRWLGIFITKAMKRMFSKIYVNETNLSNLKKETQISQIQYVYVPTHRSYLDFILLSYILFSYDMALPNIAAGMDFYNMKIIGELLRKTGAFYIRRSFSDDLLYKQIFRSYINNIVSHSDRAIEFFLEGTRSRSQKSTMPKYGLLAIILESLLQGDVPDIHFIPMSISYERPPEELLFTYEILGIPKPKESTTGLFRSLSILQNPFSHGRIYFNIGEPISARKFVDTIHRKRKVIHPSFKIPSSVVEDVAYHIIESHKKNTVLMPINIIALLLNERIQMKPKEPYTLDSLTKDYRWFKSFITKSLRALMFETKKINDNDEIEQEILEALKPHNELIVFDPSNTLKLKQRHKAIKLLDQSNIKGHFLSERTMQIAVPAINIAIYINPTLTFLAETAFFTATIEENGTQIGVALERYQLLRKLLSTEFVMHPIEDKDLIKTEWEKTLNILLSEDCLYMAEDLIRPGNNTQLFSVLHNVILPFIDVIYVICTLLFEWNEKTSDKLTDRTILVEAQKEVERLMLETRSWCQHPYCLSLDLYNTTWVNLLSQGIVIAHPEHTNIYRTDKAKLAYLINVLRELPLRRPVGTYVDAFPLIILTSSVSTQAKL</sequence>
<evidence type="ECO:0000256" key="2">
    <source>
        <dbReference type="ARBA" id="ARBA00007937"/>
    </source>
</evidence>
<dbReference type="EMBL" id="OZ034834">
    <property type="protein sequence ID" value="CAL1675748.1"/>
    <property type="molecule type" value="Genomic_DNA"/>
</dbReference>
<proteinExistence type="inferred from homology"/>
<dbReference type="PANTHER" id="PTHR12563:SF17">
    <property type="entry name" value="DIHYDROXYACETONE PHOSPHATE ACYLTRANSFERASE"/>
    <property type="match status" value="1"/>
</dbReference>
<dbReference type="GO" id="GO:0031966">
    <property type="term" value="C:mitochondrial membrane"/>
    <property type="evidence" value="ECO:0007669"/>
    <property type="project" value="TreeGrafter"/>
</dbReference>